<dbReference type="InterPro" id="IPR035386">
    <property type="entry name" value="Arm-DNA-bind_5"/>
</dbReference>
<evidence type="ECO:0000259" key="1">
    <source>
        <dbReference type="Pfam" id="PF17293"/>
    </source>
</evidence>
<dbReference type="EMBL" id="JAVRHK010000012">
    <property type="protein sequence ID" value="MDT0677795.1"/>
    <property type="molecule type" value="Genomic_DNA"/>
</dbReference>
<gene>
    <name evidence="2" type="ORF">RM539_14500</name>
</gene>
<evidence type="ECO:0000313" key="2">
    <source>
        <dbReference type="EMBL" id="MDT0677795.1"/>
    </source>
</evidence>
<comment type="caution">
    <text evidence="2">The sequence shown here is derived from an EMBL/GenBank/DDBJ whole genome shotgun (WGS) entry which is preliminary data.</text>
</comment>
<keyword evidence="3" id="KW-1185">Reference proteome</keyword>
<sequence length="97" mass="11515">MTIMRTSNTFSVLFWVDPKREVNHHVMIYARITVNQKRVLVSLKQKISIDLWDFQKRRAKGSSTKAKQINHYLDSVKARFFHCYQELTSKGKKLQES</sequence>
<dbReference type="GO" id="GO:0003677">
    <property type="term" value="F:DNA binding"/>
    <property type="evidence" value="ECO:0007669"/>
    <property type="project" value="UniProtKB-KW"/>
</dbReference>
<accession>A0ABU3D8X0</accession>
<protein>
    <submittedName>
        <fullName evidence="2">Arm DNA-binding domain-containing protein</fullName>
    </submittedName>
</protein>
<dbReference type="Pfam" id="PF17293">
    <property type="entry name" value="Arm-DNA-bind_5"/>
    <property type="match status" value="1"/>
</dbReference>
<organism evidence="2 3">
    <name type="scientific">Autumnicola musiva</name>
    <dbReference type="NCBI Taxonomy" id="3075589"/>
    <lineage>
        <taxon>Bacteria</taxon>
        <taxon>Pseudomonadati</taxon>
        <taxon>Bacteroidota</taxon>
        <taxon>Flavobacteriia</taxon>
        <taxon>Flavobacteriales</taxon>
        <taxon>Flavobacteriaceae</taxon>
        <taxon>Autumnicola</taxon>
    </lineage>
</organism>
<name>A0ABU3D8X0_9FLAO</name>
<feature type="domain" description="Arm DNA-binding" evidence="1">
    <location>
        <begin position="27"/>
        <end position="93"/>
    </location>
</feature>
<reference evidence="2 3" key="1">
    <citation type="submission" date="2023-09" db="EMBL/GenBank/DDBJ databases">
        <authorList>
            <person name="Rey-Velasco X."/>
        </authorList>
    </citation>
    <scope>NUCLEOTIDE SEQUENCE [LARGE SCALE GENOMIC DNA]</scope>
    <source>
        <strain evidence="2 3">F117</strain>
    </source>
</reference>
<proteinExistence type="predicted"/>
<evidence type="ECO:0000313" key="3">
    <source>
        <dbReference type="Proteomes" id="UP001262582"/>
    </source>
</evidence>
<dbReference type="RefSeq" id="WP_311504138.1">
    <property type="nucleotide sequence ID" value="NZ_JAVRHK010000012.1"/>
</dbReference>
<keyword evidence="2" id="KW-0238">DNA-binding</keyword>
<dbReference type="Proteomes" id="UP001262582">
    <property type="component" value="Unassembled WGS sequence"/>
</dbReference>